<dbReference type="SUPFAM" id="SSF53756">
    <property type="entry name" value="UDP-Glycosyltransferase/glycogen phosphorylase"/>
    <property type="match status" value="1"/>
</dbReference>
<evidence type="ECO:0000259" key="1">
    <source>
        <dbReference type="Pfam" id="PF00534"/>
    </source>
</evidence>
<feature type="domain" description="Glycosyltransferase subfamily 4-like N-terminal" evidence="2">
    <location>
        <begin position="12"/>
        <end position="167"/>
    </location>
</feature>
<gene>
    <name evidence="4" type="ORF">SAMN04490203_1658</name>
    <name evidence="3" type="ORF">TU78_16155</name>
</gene>
<dbReference type="PANTHER" id="PTHR12526">
    <property type="entry name" value="GLYCOSYLTRANSFERASE"/>
    <property type="match status" value="1"/>
</dbReference>
<dbReference type="Gene3D" id="3.40.50.2000">
    <property type="entry name" value="Glycogen Phosphorylase B"/>
    <property type="match status" value="2"/>
</dbReference>
<dbReference type="Proteomes" id="UP000183155">
    <property type="component" value="Unassembled WGS sequence"/>
</dbReference>
<dbReference type="EMBL" id="JYLA01000006">
    <property type="protein sequence ID" value="KMM83998.1"/>
    <property type="molecule type" value="Genomic_DNA"/>
</dbReference>
<feature type="domain" description="Glycosyl transferase family 1" evidence="1">
    <location>
        <begin position="179"/>
        <end position="340"/>
    </location>
</feature>
<dbReference type="OrthoDB" id="9792269at2"/>
<dbReference type="Pfam" id="PF13439">
    <property type="entry name" value="Glyco_transf_4"/>
    <property type="match status" value="1"/>
</dbReference>
<reference evidence="3 5" key="1">
    <citation type="submission" date="2015-02" db="EMBL/GenBank/DDBJ databases">
        <title>Pseudomonas helleri sp. nov. and Pseudomonas weihenstephanensis sp. nov., isolated from raw cows milk.</title>
        <authorList>
            <person name="von Neubeck M."/>
            <person name="Huptas C."/>
            <person name="Wenning M."/>
            <person name="Scherer S."/>
        </authorList>
    </citation>
    <scope>NUCLEOTIDE SEQUENCE [LARGE SCALE GENOMIC DNA]</scope>
    <source>
        <strain evidence="3 5">DSM 21104</strain>
    </source>
</reference>
<organism evidence="3 5">
    <name type="scientific">Pseudomonas taetrolens</name>
    <dbReference type="NCBI Taxonomy" id="47884"/>
    <lineage>
        <taxon>Bacteria</taxon>
        <taxon>Pseudomonadati</taxon>
        <taxon>Pseudomonadota</taxon>
        <taxon>Gammaproteobacteria</taxon>
        <taxon>Pseudomonadales</taxon>
        <taxon>Pseudomonadaceae</taxon>
        <taxon>Pseudomonas</taxon>
    </lineage>
</organism>
<keyword evidence="3" id="KW-0808">Transferase</keyword>
<evidence type="ECO:0000313" key="3">
    <source>
        <dbReference type="EMBL" id="KMM83998.1"/>
    </source>
</evidence>
<dbReference type="AlphaFoldDB" id="A0A0J6GNQ5"/>
<evidence type="ECO:0000313" key="5">
    <source>
        <dbReference type="Proteomes" id="UP000036395"/>
    </source>
</evidence>
<dbReference type="InterPro" id="IPR001296">
    <property type="entry name" value="Glyco_trans_1"/>
</dbReference>
<dbReference type="GO" id="GO:1901135">
    <property type="term" value="P:carbohydrate derivative metabolic process"/>
    <property type="evidence" value="ECO:0007669"/>
    <property type="project" value="UniProtKB-ARBA"/>
</dbReference>
<evidence type="ECO:0000313" key="4">
    <source>
        <dbReference type="EMBL" id="SEC03129.1"/>
    </source>
</evidence>
<sequence length="362" mass="39639">MKILYIITGLGVGGAERQVLDLADQFAGQGHTVKICYLVEPVLLRPKHDSVELLGVGLEKSAAGFVKGIVRLRAIIKAFAPDVVHAHMVHANLFSRMVRLICPITKLINTAHNTNEGGQARMLAYRLTHRLADVTTNVTQEAVRVFEQKKACPIGTMRAISNGIDTEVYKPDSQARFVIREENGVSEDDRVILAVGRLMPAKDYENLVHAFNDVARESDNVRLWIIGDGIEKQKILDLVDRLKLADKISFLGVRSDVAKIYNAADIYVLSSAWEGFGLVVAEAMATEKVVVATDCGGVKEVVGDCGYLVPIKDPVALGAAMKNALLLSPDEKIKLGAAARARIIQNYSLTEIVNVWHEIYTS</sequence>
<dbReference type="Pfam" id="PF00534">
    <property type="entry name" value="Glycos_transf_1"/>
    <property type="match status" value="1"/>
</dbReference>
<dbReference type="Proteomes" id="UP000036395">
    <property type="component" value="Unassembled WGS sequence"/>
</dbReference>
<protein>
    <submittedName>
        <fullName evidence="3">Glycosyl transferase family 1</fullName>
    </submittedName>
    <submittedName>
        <fullName evidence="4">Glycosyltransferase involved in cell wall bisynthesis</fullName>
    </submittedName>
</protein>
<dbReference type="GO" id="GO:0016757">
    <property type="term" value="F:glycosyltransferase activity"/>
    <property type="evidence" value="ECO:0007669"/>
    <property type="project" value="InterPro"/>
</dbReference>
<reference evidence="4 6" key="2">
    <citation type="submission" date="2016-10" db="EMBL/GenBank/DDBJ databases">
        <authorList>
            <person name="Varghese N."/>
            <person name="Submissions S."/>
        </authorList>
    </citation>
    <scope>NUCLEOTIDE SEQUENCE [LARGE SCALE GENOMIC DNA]</scope>
    <source>
        <strain evidence="4 6">BS3652</strain>
    </source>
</reference>
<accession>A0A0J6GNQ5</accession>
<dbReference type="PATRIC" id="fig|47884.3.peg.3706"/>
<evidence type="ECO:0000313" key="6">
    <source>
        <dbReference type="Proteomes" id="UP000183155"/>
    </source>
</evidence>
<name>A0A0J6GNQ5_PSETA</name>
<dbReference type="RefSeq" id="WP_048382542.1">
    <property type="nucleotide sequence ID" value="NZ_FNRS01000001.1"/>
</dbReference>
<proteinExistence type="predicted"/>
<dbReference type="InterPro" id="IPR028098">
    <property type="entry name" value="Glyco_trans_4-like_N"/>
</dbReference>
<comment type="caution">
    <text evidence="3">The sequence shown here is derived from an EMBL/GenBank/DDBJ whole genome shotgun (WGS) entry which is preliminary data.</text>
</comment>
<dbReference type="STRING" id="47884.SAMN04490203_1658"/>
<dbReference type="EMBL" id="FNRS01000001">
    <property type="protein sequence ID" value="SEC03129.1"/>
    <property type="molecule type" value="Genomic_DNA"/>
</dbReference>
<keyword evidence="6" id="KW-1185">Reference proteome</keyword>
<evidence type="ECO:0000259" key="2">
    <source>
        <dbReference type="Pfam" id="PF13439"/>
    </source>
</evidence>